<dbReference type="EC" id="2.4.1.-" evidence="10"/>
<keyword evidence="9" id="KW-0472">Membrane</keyword>
<evidence type="ECO:0000256" key="1">
    <source>
        <dbReference type="ARBA" id="ARBA00004323"/>
    </source>
</evidence>
<dbReference type="InterPro" id="IPR002659">
    <property type="entry name" value="Glyco_trans_31"/>
</dbReference>
<keyword evidence="7" id="KW-1133">Transmembrane helix</keyword>
<evidence type="ECO:0000256" key="6">
    <source>
        <dbReference type="ARBA" id="ARBA00022968"/>
    </source>
</evidence>
<keyword evidence="12" id="KW-1185">Reference proteome</keyword>
<dbReference type="Pfam" id="PF01762">
    <property type="entry name" value="Galactosyl_T"/>
    <property type="match status" value="1"/>
</dbReference>
<evidence type="ECO:0000256" key="3">
    <source>
        <dbReference type="ARBA" id="ARBA00022676"/>
    </source>
</evidence>
<gene>
    <name evidence="11" type="ORF">OFUS_LOCUS13514</name>
</gene>
<evidence type="ECO:0000256" key="5">
    <source>
        <dbReference type="ARBA" id="ARBA00022692"/>
    </source>
</evidence>
<keyword evidence="4" id="KW-0808">Transferase</keyword>
<reference evidence="11" key="1">
    <citation type="submission" date="2022-03" db="EMBL/GenBank/DDBJ databases">
        <authorList>
            <person name="Martin C."/>
        </authorList>
    </citation>
    <scope>NUCLEOTIDE SEQUENCE</scope>
</reference>
<dbReference type="Proteomes" id="UP000749559">
    <property type="component" value="Unassembled WGS sequence"/>
</dbReference>
<keyword evidence="8 10" id="KW-0333">Golgi apparatus</keyword>
<evidence type="ECO:0000313" key="11">
    <source>
        <dbReference type="EMBL" id="CAH1787886.1"/>
    </source>
</evidence>
<proteinExistence type="inferred from homology"/>
<keyword evidence="6" id="KW-0735">Signal-anchor</keyword>
<evidence type="ECO:0000256" key="4">
    <source>
        <dbReference type="ARBA" id="ARBA00022679"/>
    </source>
</evidence>
<dbReference type="GO" id="GO:0000139">
    <property type="term" value="C:Golgi membrane"/>
    <property type="evidence" value="ECO:0007669"/>
    <property type="project" value="UniProtKB-SubCell"/>
</dbReference>
<dbReference type="OrthoDB" id="6052873at2759"/>
<evidence type="ECO:0000256" key="10">
    <source>
        <dbReference type="RuleBase" id="RU363063"/>
    </source>
</evidence>
<evidence type="ECO:0000256" key="8">
    <source>
        <dbReference type="ARBA" id="ARBA00023034"/>
    </source>
</evidence>
<evidence type="ECO:0000313" key="12">
    <source>
        <dbReference type="Proteomes" id="UP000749559"/>
    </source>
</evidence>
<accession>A0A8J1YC75</accession>
<protein>
    <recommendedName>
        <fullName evidence="10">Hexosyltransferase</fullName>
        <ecNumber evidence="10">2.4.1.-</ecNumber>
    </recommendedName>
</protein>
<comment type="subcellular location">
    <subcellularLocation>
        <location evidence="1 10">Golgi apparatus membrane</location>
        <topology evidence="1 10">Single-pass type II membrane protein</topology>
    </subcellularLocation>
</comment>
<name>A0A8J1YC75_OWEFU</name>
<keyword evidence="3 10" id="KW-0328">Glycosyltransferase</keyword>
<organism evidence="11 12">
    <name type="scientific">Owenia fusiformis</name>
    <name type="common">Polychaete worm</name>
    <dbReference type="NCBI Taxonomy" id="6347"/>
    <lineage>
        <taxon>Eukaryota</taxon>
        <taxon>Metazoa</taxon>
        <taxon>Spiralia</taxon>
        <taxon>Lophotrochozoa</taxon>
        <taxon>Annelida</taxon>
        <taxon>Polychaeta</taxon>
        <taxon>Sedentaria</taxon>
        <taxon>Canalipalpata</taxon>
        <taxon>Sabellida</taxon>
        <taxon>Oweniida</taxon>
        <taxon>Oweniidae</taxon>
        <taxon>Owenia</taxon>
    </lineage>
</organism>
<comment type="similarity">
    <text evidence="2 10">Belongs to the glycosyltransferase 31 family.</text>
</comment>
<comment type="caution">
    <text evidence="11">The sequence shown here is derived from an EMBL/GenBank/DDBJ whole genome shotgun (WGS) entry which is preliminary data.</text>
</comment>
<dbReference type="AlphaFoldDB" id="A0A8J1YC75"/>
<evidence type="ECO:0000256" key="2">
    <source>
        <dbReference type="ARBA" id="ARBA00008661"/>
    </source>
</evidence>
<dbReference type="PANTHER" id="PTHR11214:SF3">
    <property type="entry name" value="BETA-1,3-GALACTOSYLTRANSFERASE 6"/>
    <property type="match status" value="1"/>
</dbReference>
<dbReference type="GO" id="GO:0016758">
    <property type="term" value="F:hexosyltransferase activity"/>
    <property type="evidence" value="ECO:0007669"/>
    <property type="project" value="InterPro"/>
</dbReference>
<dbReference type="Gene3D" id="3.90.550.50">
    <property type="match status" value="1"/>
</dbReference>
<dbReference type="EMBL" id="CAIIXF020000006">
    <property type="protein sequence ID" value="CAH1787886.1"/>
    <property type="molecule type" value="Genomic_DNA"/>
</dbReference>
<sequence>MRRWQTPLLLLFIILIIVSFINFKTLYKTQNNKLEEREHHKTPVPTYQPNHGNEENIKTQNDIKELIRLAKSSELKLDEQTNLIQEQAAKIDKIETGLQETRSSQNIETPNSTYKECAHVQIKDVPQIVERTNASKVPVEFYNLRFQNNYLDDFKFVHLESDVCSGVKNEKFIIFVVITDTTENAKATREVLRETWAGVKTHSDWTIRTVYLMGSTNDTHRMASIADESKKYGDIIQASCGDAYRDMSLKVMMALKWVEKYCANAKYVFRGTHDIVFHFGRFFEKINELSKITTESDNVFWGCPSTNMNIIHHGDKKFEKWAQDSPVVWESKQYPTYLGGSGFLMNLQAVRSVNRLYCRTPITWPDDTHMGAFIELLGVPPRGEKLYCQWIQFERLRPNVIIVHINQSKLKILLPMMEKVWKTLNN</sequence>
<evidence type="ECO:0000256" key="7">
    <source>
        <dbReference type="ARBA" id="ARBA00022989"/>
    </source>
</evidence>
<evidence type="ECO:0000256" key="9">
    <source>
        <dbReference type="ARBA" id="ARBA00023136"/>
    </source>
</evidence>
<keyword evidence="5" id="KW-0812">Transmembrane</keyword>
<dbReference type="GO" id="GO:0006493">
    <property type="term" value="P:protein O-linked glycosylation"/>
    <property type="evidence" value="ECO:0007669"/>
    <property type="project" value="TreeGrafter"/>
</dbReference>
<dbReference type="PANTHER" id="PTHR11214">
    <property type="entry name" value="BETA-1,3-N-ACETYLGLUCOSAMINYLTRANSFERASE"/>
    <property type="match status" value="1"/>
</dbReference>